<evidence type="ECO:0000313" key="10">
    <source>
        <dbReference type="Proteomes" id="UP000001364"/>
    </source>
</evidence>
<dbReference type="InterPro" id="IPR036097">
    <property type="entry name" value="HisK_dim/P_sf"/>
</dbReference>
<feature type="modified residue" description="4-aspartylphosphate" evidence="5">
    <location>
        <position position="506"/>
    </location>
</feature>
<dbReference type="Gene3D" id="3.30.565.10">
    <property type="entry name" value="Histidine kinase-like ATPase, C-terminal domain"/>
    <property type="match status" value="1"/>
</dbReference>
<dbReference type="PROSITE" id="PS50109">
    <property type="entry name" value="HIS_KIN"/>
    <property type="match status" value="1"/>
</dbReference>
<dbReference type="Pfam" id="PF00512">
    <property type="entry name" value="HisKA"/>
    <property type="match status" value="1"/>
</dbReference>
<dbReference type="CDD" id="cd16922">
    <property type="entry name" value="HATPase_EvgS-ArcB-TorS-like"/>
    <property type="match status" value="1"/>
</dbReference>
<dbReference type="PANTHER" id="PTHR45339:SF1">
    <property type="entry name" value="HYBRID SIGNAL TRANSDUCTION HISTIDINE KINASE J"/>
    <property type="match status" value="1"/>
</dbReference>
<keyword evidence="9" id="KW-0808">Transferase</keyword>
<dbReference type="KEGG" id="ccs:CCNA_00969"/>
<keyword evidence="9" id="KW-0418">Kinase</keyword>
<feature type="transmembrane region" description="Helical" evidence="6">
    <location>
        <begin position="158"/>
        <end position="179"/>
    </location>
</feature>
<evidence type="ECO:0000259" key="8">
    <source>
        <dbReference type="PROSITE" id="PS50110"/>
    </source>
</evidence>
<dbReference type="RefSeq" id="WP_010918805.1">
    <property type="nucleotide sequence ID" value="NC_011916.1"/>
</dbReference>
<dbReference type="PANTHER" id="PTHR45339">
    <property type="entry name" value="HYBRID SIGNAL TRANSDUCTION HISTIDINE KINASE J"/>
    <property type="match status" value="1"/>
</dbReference>
<dbReference type="GO" id="GO:0000155">
    <property type="term" value="F:phosphorelay sensor kinase activity"/>
    <property type="evidence" value="ECO:0007669"/>
    <property type="project" value="InterPro"/>
</dbReference>
<dbReference type="Gene3D" id="1.10.287.130">
    <property type="match status" value="1"/>
</dbReference>
<evidence type="ECO:0000256" key="4">
    <source>
        <dbReference type="ARBA" id="ARBA00023012"/>
    </source>
</evidence>
<dbReference type="InterPro" id="IPR004358">
    <property type="entry name" value="Sig_transdc_His_kin-like_C"/>
</dbReference>
<dbReference type="SUPFAM" id="SSF52172">
    <property type="entry name" value="CheY-like"/>
    <property type="match status" value="1"/>
</dbReference>
<dbReference type="Gene3D" id="3.40.50.2300">
    <property type="match status" value="1"/>
</dbReference>
<organism evidence="9 10">
    <name type="scientific">Caulobacter vibrioides (strain NA1000 / CB15N)</name>
    <name type="common">Caulobacter crescentus</name>
    <dbReference type="NCBI Taxonomy" id="565050"/>
    <lineage>
        <taxon>Bacteria</taxon>
        <taxon>Pseudomonadati</taxon>
        <taxon>Pseudomonadota</taxon>
        <taxon>Alphaproteobacteria</taxon>
        <taxon>Caulobacterales</taxon>
        <taxon>Caulobacteraceae</taxon>
        <taxon>Caulobacter</taxon>
    </lineage>
</organism>
<gene>
    <name evidence="9" type="ordered locus">CCNA_00969</name>
</gene>
<dbReference type="PhylomeDB" id="A0A0H3C6W5"/>
<feature type="transmembrane region" description="Helical" evidence="6">
    <location>
        <begin position="80"/>
        <end position="101"/>
    </location>
</feature>
<comment type="catalytic activity">
    <reaction evidence="1">
        <text>ATP + protein L-histidine = ADP + protein N-phospho-L-histidine.</text>
        <dbReference type="EC" id="2.7.13.3"/>
    </reaction>
</comment>
<dbReference type="InterPro" id="IPR005467">
    <property type="entry name" value="His_kinase_dom"/>
</dbReference>
<evidence type="ECO:0000256" key="1">
    <source>
        <dbReference type="ARBA" id="ARBA00000085"/>
    </source>
</evidence>
<dbReference type="SUPFAM" id="SSF47384">
    <property type="entry name" value="Homodimeric domain of signal transducing histidine kinase"/>
    <property type="match status" value="1"/>
</dbReference>
<dbReference type="SMART" id="SM00448">
    <property type="entry name" value="REC"/>
    <property type="match status" value="1"/>
</dbReference>
<feature type="transmembrane region" description="Helical" evidence="6">
    <location>
        <begin position="21"/>
        <end position="43"/>
    </location>
</feature>
<dbReference type="OrthoDB" id="9801651at2"/>
<evidence type="ECO:0000313" key="9">
    <source>
        <dbReference type="EMBL" id="ACL94434.1"/>
    </source>
</evidence>
<dbReference type="GeneID" id="7333099"/>
<dbReference type="EC" id="2.7.13.3" evidence="2"/>
<keyword evidence="6" id="KW-0472">Membrane</keyword>
<name>A0A0H3C6W5_CAUVN</name>
<dbReference type="PRINTS" id="PR00344">
    <property type="entry name" value="BCTRLSENSOR"/>
</dbReference>
<dbReference type="SMART" id="SM00387">
    <property type="entry name" value="HATPase_c"/>
    <property type="match status" value="1"/>
</dbReference>
<dbReference type="Pfam" id="PF00072">
    <property type="entry name" value="Response_reg"/>
    <property type="match status" value="1"/>
</dbReference>
<reference evidence="9 10" key="1">
    <citation type="journal article" date="2010" name="J. Bacteriol.">
        <title>The genetic basis of laboratory adaptation in Caulobacter crescentus.</title>
        <authorList>
            <person name="Marks M.E."/>
            <person name="Castro-Rojas C.M."/>
            <person name="Teiling C."/>
            <person name="Du L."/>
            <person name="Kapatral V."/>
            <person name="Walunas T.L."/>
            <person name="Crosson S."/>
        </authorList>
    </citation>
    <scope>NUCLEOTIDE SEQUENCE [LARGE SCALE GENOMIC DNA]</scope>
    <source>
        <strain evidence="10">NA1000 / CB15N</strain>
    </source>
</reference>
<dbReference type="EMBL" id="CP001340">
    <property type="protein sequence ID" value="ACL94434.1"/>
    <property type="molecule type" value="Genomic_DNA"/>
</dbReference>
<keyword evidence="10" id="KW-1185">Reference proteome</keyword>
<feature type="domain" description="Histidine kinase" evidence="7">
    <location>
        <begin position="215"/>
        <end position="435"/>
    </location>
</feature>
<dbReference type="InterPro" id="IPR036890">
    <property type="entry name" value="HATPase_C_sf"/>
</dbReference>
<keyword evidence="6" id="KW-0812">Transmembrane</keyword>
<dbReference type="InterPro" id="IPR003661">
    <property type="entry name" value="HisK_dim/P_dom"/>
</dbReference>
<dbReference type="SUPFAM" id="SSF55874">
    <property type="entry name" value="ATPase domain of HSP90 chaperone/DNA topoisomerase II/histidine kinase"/>
    <property type="match status" value="1"/>
</dbReference>
<dbReference type="CDD" id="cd00082">
    <property type="entry name" value="HisKA"/>
    <property type="match status" value="1"/>
</dbReference>
<dbReference type="SMART" id="SM00388">
    <property type="entry name" value="HisKA"/>
    <property type="match status" value="1"/>
</dbReference>
<dbReference type="PATRIC" id="fig|565050.3.peg.952"/>
<evidence type="ECO:0000259" key="7">
    <source>
        <dbReference type="PROSITE" id="PS50109"/>
    </source>
</evidence>
<accession>A0A0H3C6W5</accession>
<dbReference type="Proteomes" id="UP000001364">
    <property type="component" value="Chromosome"/>
</dbReference>
<feature type="domain" description="Response regulatory" evidence="8">
    <location>
        <begin position="457"/>
        <end position="574"/>
    </location>
</feature>
<dbReference type="InterPro" id="IPR011006">
    <property type="entry name" value="CheY-like_superfamily"/>
</dbReference>
<sequence>MGWLAKAWSDERLDEVAADTYRLTLSRLISAALVAVIMVFALGPAIATGWLLSLYIGEGLALLVTRRFKDGRTGTPRERAWFAWASIPINISWTTLAILLWLHGEDLMKIAAVAIWCGQVIYTQNFRHQSAALLLLNGLTPMASLLIFPFFFMPDASAAAQTARWGLVLLVGTTLNVMIQNRAAARRMDELTRGLREEREKALEAARAKSTFIAVTSHELRTPMNGLLGMAHALQRSTLDPVQREQIALMIKSGDSLMQLLNDVLDLSRVETGKVELAPIDMSLQDLVGEVVDAWRDAAVFKNLSLSVDYAPDLPPGVHADPLRIRQVVTNLVSNAIKFTVDGGVRLEVAARPANGGDQRVSITVADTGPGVPADAMERVFDSFTQADQTISREHGGAGLGLSIARALARQMGGDLVLVPSGRGACFVFTFAAPACAAPVAAPEEVGANGDALGPLQVLMAEDNAINQLVVRTMLEPLGVALTVVENGQEALEAMAERRFHCVLMDINMPVMDGITALEAIRDGRTGNPAMPVIALTASAMTGDRERFLGLGFDDHLGKPVKPVDLITAIAKAVNPEPPNAGRRAA</sequence>
<evidence type="ECO:0000256" key="3">
    <source>
        <dbReference type="ARBA" id="ARBA00022553"/>
    </source>
</evidence>
<proteinExistence type="predicted"/>
<keyword evidence="6" id="KW-1133">Transmembrane helix</keyword>
<protein>
    <recommendedName>
        <fullName evidence="2">histidine kinase</fullName>
        <ecNumber evidence="2">2.7.13.3</ecNumber>
    </recommendedName>
</protein>
<dbReference type="CDD" id="cd17546">
    <property type="entry name" value="REC_hyHK_CKI1_RcsC-like"/>
    <property type="match status" value="1"/>
</dbReference>
<keyword evidence="3 5" id="KW-0597">Phosphoprotein</keyword>
<dbReference type="RefSeq" id="YP_002516342.1">
    <property type="nucleotide sequence ID" value="NC_011916.1"/>
</dbReference>
<dbReference type="InterPro" id="IPR003594">
    <property type="entry name" value="HATPase_dom"/>
</dbReference>
<dbReference type="PROSITE" id="PS50110">
    <property type="entry name" value="RESPONSE_REGULATORY"/>
    <property type="match status" value="1"/>
</dbReference>
<dbReference type="AlphaFoldDB" id="A0A0H3C6W5"/>
<dbReference type="InterPro" id="IPR001789">
    <property type="entry name" value="Sig_transdc_resp-reg_receiver"/>
</dbReference>
<evidence type="ECO:0000256" key="2">
    <source>
        <dbReference type="ARBA" id="ARBA00012438"/>
    </source>
</evidence>
<dbReference type="Pfam" id="PF02518">
    <property type="entry name" value="HATPase_c"/>
    <property type="match status" value="1"/>
</dbReference>
<evidence type="ECO:0000256" key="6">
    <source>
        <dbReference type="SAM" id="Phobius"/>
    </source>
</evidence>
<dbReference type="HOGENOM" id="CLU_000445_114_75_5"/>
<dbReference type="SMR" id="A0A0H3C6W5"/>
<feature type="transmembrane region" description="Helical" evidence="6">
    <location>
        <begin position="131"/>
        <end position="152"/>
    </location>
</feature>
<evidence type="ECO:0000256" key="5">
    <source>
        <dbReference type="PROSITE-ProRule" id="PRU00169"/>
    </source>
</evidence>
<keyword evidence="4" id="KW-0902">Two-component regulatory system</keyword>